<proteinExistence type="predicted"/>
<evidence type="ECO:0000313" key="1">
    <source>
        <dbReference type="EMBL" id="CAG9276380.1"/>
    </source>
</evidence>
<accession>A0A8J9RY93</accession>
<dbReference type="Proteomes" id="UP000836788">
    <property type="component" value="Chromosome 1"/>
</dbReference>
<name>A0A8J9RY93_PHATR</name>
<reference evidence="1" key="1">
    <citation type="submission" date="2022-02" db="EMBL/GenBank/DDBJ databases">
        <authorList>
            <person name="Giguere J D."/>
        </authorList>
    </citation>
    <scope>NUCLEOTIDE SEQUENCE</scope>
    <source>
        <strain evidence="1">CCAP 1055/1</strain>
    </source>
</reference>
<sequence>MLPLTRRSLSAASRTRACTGWSRTGNIWNLTESRLYTSSASSLLLSKDVTGDNRLYLHVGPAGDCWTGSSIFAAKHLQPDYVKSVVLPNNLSTAVVDAMLDVLESDPAMAHEIYDTQILPENLLERVQEKEDVR</sequence>
<dbReference type="EMBL" id="OU594942">
    <property type="protein sequence ID" value="CAG9276380.1"/>
    <property type="molecule type" value="Genomic_DNA"/>
</dbReference>
<dbReference type="AlphaFoldDB" id="A0A8J9RY93"/>
<organism evidence="1">
    <name type="scientific">Phaeodactylum tricornutum</name>
    <name type="common">Diatom</name>
    <dbReference type="NCBI Taxonomy" id="2850"/>
    <lineage>
        <taxon>Eukaryota</taxon>
        <taxon>Sar</taxon>
        <taxon>Stramenopiles</taxon>
        <taxon>Ochrophyta</taxon>
        <taxon>Bacillariophyta</taxon>
        <taxon>Bacillariophyceae</taxon>
        <taxon>Bacillariophycidae</taxon>
        <taxon>Naviculales</taxon>
        <taxon>Phaeodactylaceae</taxon>
        <taxon>Phaeodactylum</taxon>
    </lineage>
</organism>
<gene>
    <name evidence="1" type="ORF">PTTT1_LOCUS558</name>
</gene>
<protein>
    <submittedName>
        <fullName evidence="1">Uncharacterized protein</fullName>
    </submittedName>
</protein>